<organism evidence="1 2">
    <name type="scientific">Rickenella mellea</name>
    <dbReference type="NCBI Taxonomy" id="50990"/>
    <lineage>
        <taxon>Eukaryota</taxon>
        <taxon>Fungi</taxon>
        <taxon>Dikarya</taxon>
        <taxon>Basidiomycota</taxon>
        <taxon>Agaricomycotina</taxon>
        <taxon>Agaricomycetes</taxon>
        <taxon>Hymenochaetales</taxon>
        <taxon>Rickenellaceae</taxon>
        <taxon>Rickenella</taxon>
    </lineage>
</organism>
<name>A0A4Y7PKW8_9AGAM</name>
<accession>A0A4Y7PKW8</accession>
<dbReference type="Proteomes" id="UP000294933">
    <property type="component" value="Unassembled WGS sequence"/>
</dbReference>
<evidence type="ECO:0000313" key="2">
    <source>
        <dbReference type="Proteomes" id="UP000294933"/>
    </source>
</evidence>
<dbReference type="VEuPathDB" id="FungiDB:BD410DRAFT_808691"/>
<reference evidence="1 2" key="1">
    <citation type="submission" date="2018-06" db="EMBL/GenBank/DDBJ databases">
        <title>A transcriptomic atlas of mushroom development highlights an independent origin of complex multicellularity.</title>
        <authorList>
            <consortium name="DOE Joint Genome Institute"/>
            <person name="Krizsan K."/>
            <person name="Almasi E."/>
            <person name="Merenyi Z."/>
            <person name="Sahu N."/>
            <person name="Viragh M."/>
            <person name="Koszo T."/>
            <person name="Mondo S."/>
            <person name="Kiss B."/>
            <person name="Balint B."/>
            <person name="Kues U."/>
            <person name="Barry K."/>
            <person name="Hegedus J.C."/>
            <person name="Henrissat B."/>
            <person name="Johnson J."/>
            <person name="Lipzen A."/>
            <person name="Ohm R."/>
            <person name="Nagy I."/>
            <person name="Pangilinan J."/>
            <person name="Yan J."/>
            <person name="Xiong Y."/>
            <person name="Grigoriev I.V."/>
            <person name="Hibbett D.S."/>
            <person name="Nagy L.G."/>
        </authorList>
    </citation>
    <scope>NUCLEOTIDE SEQUENCE [LARGE SCALE GENOMIC DNA]</scope>
    <source>
        <strain evidence="1 2">SZMC22713</strain>
    </source>
</reference>
<dbReference type="EMBL" id="ML170265">
    <property type="protein sequence ID" value="TDL15696.1"/>
    <property type="molecule type" value="Genomic_DNA"/>
</dbReference>
<dbReference type="AlphaFoldDB" id="A0A4Y7PKW8"/>
<evidence type="ECO:0000313" key="1">
    <source>
        <dbReference type="EMBL" id="TDL15696.1"/>
    </source>
</evidence>
<sequence length="125" mass="14156">MAYFAPASAADFTVRQTADGPIQGPIPSPYIGNLFTHYFLHLLFSFRILTPVFLGSWDPEYYCIEHSVAWSLFMTNVMIARYILAAAHNFSLDDSIDKILPSTIPITCWQPLPTMEKLLSSKHIM</sequence>
<gene>
    <name evidence="1" type="ORF">BD410DRAFT_808691</name>
</gene>
<proteinExistence type="predicted"/>
<keyword evidence="2" id="KW-1185">Reference proteome</keyword>
<protein>
    <submittedName>
        <fullName evidence="1">Uncharacterized protein</fullName>
    </submittedName>
</protein>